<dbReference type="InterPro" id="IPR026466">
    <property type="entry name" value="Fim_isopep_form_D2_dom"/>
</dbReference>
<keyword evidence="1" id="KW-1133">Transmembrane helix</keyword>
<name>A0A1G9M9V5_STREI</name>
<proteinExistence type="predicted"/>
<dbReference type="Pfam" id="PF17802">
    <property type="entry name" value="SpaA"/>
    <property type="match status" value="1"/>
</dbReference>
<evidence type="ECO:0000259" key="3">
    <source>
        <dbReference type="Pfam" id="PF16569"/>
    </source>
</evidence>
<feature type="transmembrane region" description="Helical" evidence="1">
    <location>
        <begin position="446"/>
        <end position="464"/>
    </location>
</feature>
<feature type="domain" description="Gram-positive pilin backbone subunit 2 Cna-B-like" evidence="3">
    <location>
        <begin position="183"/>
        <end position="295"/>
    </location>
</feature>
<feature type="chain" id="PRO_5010197889" evidence="2">
    <location>
        <begin position="26"/>
        <end position="471"/>
    </location>
</feature>
<dbReference type="AlphaFoldDB" id="A0A1G9M9V5"/>
<feature type="signal peptide" evidence="2">
    <location>
        <begin position="1"/>
        <end position="25"/>
    </location>
</feature>
<dbReference type="Gene3D" id="2.60.40.10">
    <property type="entry name" value="Immunoglobulins"/>
    <property type="match status" value="1"/>
</dbReference>
<sequence>MKKFKLIFATLVAALFTFAGGKALAYDITINNGGSGTYESYQIFTGDLSTDETTLSNIKWGNGITDAGKAALQTKYSASSAAEIAEKLGDNAVDADEFAKEAGKYLQNAGGLTGLAAGYYLVQNKTVGDHEAYTNYILKVVKNVTVEPKTDTPTVEKKVKDINDSESTTTNDWQDSADYDINDDVPFQLTATLPNNFATYDEYYLEFADTLSSGLTYNKDAKVFLVNGSDETDVTSSFTIAEDGSSFKINNLKSISGVTASSKIVVRYTAKLNSSAVIGSAGNPNTVKLVYSNNPNAAGHGETPEDTVVVFTYKVIVNKVDQDNKPLANAGFTLYKKDSANNWNVVKAISASEATSFTFSGIDDGDYKLSETDTPNGYNTIDDILFTVSAEHDEESNEPKLTSLSGVDSTGKITFTSNTSEGSLTAPVPNTKGSILPSTGGMGTKVLYAVGVVLILIAGVLIVTKKRMEVK</sequence>
<protein>
    <submittedName>
        <fullName evidence="5">LPXTG-motif cell wall anchor domain-containing protein/fimbrial isopeptide formation D2 domain-containing protein</fullName>
    </submittedName>
</protein>
<keyword evidence="2" id="KW-0732">Signal</keyword>
<dbReference type="Proteomes" id="UP000183162">
    <property type="component" value="Unassembled WGS sequence"/>
</dbReference>
<evidence type="ECO:0000259" key="4">
    <source>
        <dbReference type="Pfam" id="PF17802"/>
    </source>
</evidence>
<dbReference type="InterPro" id="IPR032334">
    <property type="entry name" value="GramPos_pilinBB"/>
</dbReference>
<dbReference type="RefSeq" id="WP_074567034.1">
    <property type="nucleotide sequence ID" value="NZ_FNGX01000004.1"/>
</dbReference>
<dbReference type="NCBIfam" id="TIGR04226">
    <property type="entry name" value="RrgB_K2N_iso_D2"/>
    <property type="match status" value="1"/>
</dbReference>
<reference evidence="5 6" key="1">
    <citation type="submission" date="2016-10" db="EMBL/GenBank/DDBJ databases">
        <authorList>
            <person name="de Groot N.N."/>
        </authorList>
    </citation>
    <scope>NUCLEOTIDE SEQUENCE [LARGE SCALE GENOMIC DNA]</scope>
    <source>
        <strain evidence="5 6">Sb09</strain>
    </source>
</reference>
<accession>A0A1G9M9V5</accession>
<feature type="domain" description="SpaA-like prealbumin fold" evidence="4">
    <location>
        <begin position="314"/>
        <end position="392"/>
    </location>
</feature>
<dbReference type="NCBIfam" id="TIGR01167">
    <property type="entry name" value="LPXTG_anchor"/>
    <property type="match status" value="1"/>
</dbReference>
<evidence type="ECO:0000256" key="1">
    <source>
        <dbReference type="SAM" id="Phobius"/>
    </source>
</evidence>
<dbReference type="Gene3D" id="2.60.40.740">
    <property type="match status" value="1"/>
</dbReference>
<dbReference type="InterPro" id="IPR013783">
    <property type="entry name" value="Ig-like_fold"/>
</dbReference>
<dbReference type="OrthoDB" id="2199792at2"/>
<dbReference type="Pfam" id="PF16569">
    <property type="entry name" value="GramPos_pilinBB"/>
    <property type="match status" value="1"/>
</dbReference>
<keyword evidence="1" id="KW-0812">Transmembrane</keyword>
<keyword evidence="1" id="KW-0472">Membrane</keyword>
<dbReference type="InterPro" id="IPR041033">
    <property type="entry name" value="SpaA_PFL_dom_1"/>
</dbReference>
<evidence type="ECO:0000313" key="6">
    <source>
        <dbReference type="Proteomes" id="UP000183162"/>
    </source>
</evidence>
<dbReference type="EMBL" id="FNGX01000004">
    <property type="protein sequence ID" value="SDL70751.1"/>
    <property type="molecule type" value="Genomic_DNA"/>
</dbReference>
<organism evidence="5 6">
    <name type="scientific">Streptococcus equinus</name>
    <name type="common">Streptococcus bovis</name>
    <dbReference type="NCBI Taxonomy" id="1335"/>
    <lineage>
        <taxon>Bacteria</taxon>
        <taxon>Bacillati</taxon>
        <taxon>Bacillota</taxon>
        <taxon>Bacilli</taxon>
        <taxon>Lactobacillales</taxon>
        <taxon>Streptococcaceae</taxon>
        <taxon>Streptococcus</taxon>
    </lineage>
</organism>
<evidence type="ECO:0000256" key="2">
    <source>
        <dbReference type="SAM" id="SignalP"/>
    </source>
</evidence>
<gene>
    <name evidence="5" type="ORF">SAMN05216400_1422</name>
</gene>
<evidence type="ECO:0000313" key="5">
    <source>
        <dbReference type="EMBL" id="SDL70751.1"/>
    </source>
</evidence>